<reference evidence="5" key="1">
    <citation type="journal article" date="2013" name="Genome Biol.">
        <title>Draft genome of the mountain pine beetle, Dendroctonus ponderosae Hopkins, a major forest pest.</title>
        <authorList>
            <person name="Keeling C.I."/>
            <person name="Yuen M.M."/>
            <person name="Liao N.Y."/>
            <person name="Docking T.R."/>
            <person name="Chan S.K."/>
            <person name="Taylor G.A."/>
            <person name="Palmquist D.L."/>
            <person name="Jackman S.D."/>
            <person name="Nguyen A."/>
            <person name="Li M."/>
            <person name="Henderson H."/>
            <person name="Janes J.K."/>
            <person name="Zhao Y."/>
            <person name="Pandoh P."/>
            <person name="Moore R."/>
            <person name="Sperling F.A."/>
            <person name="Huber D.P."/>
            <person name="Birol I."/>
            <person name="Jones S.J."/>
            <person name="Bohlmann J."/>
        </authorList>
    </citation>
    <scope>NUCLEOTIDE SEQUENCE</scope>
</reference>
<dbReference type="EnsemblMetazoa" id="XM_019912915.1">
    <property type="protein sequence ID" value="XP_019768474.1"/>
    <property type="gene ID" value="LOC109543290"/>
</dbReference>
<accession>A0AAR5Q5E3</accession>
<evidence type="ECO:0000256" key="2">
    <source>
        <dbReference type="SAM" id="MobiDB-lite"/>
    </source>
</evidence>
<dbReference type="PANTHER" id="PTHR14690:SF0">
    <property type="entry name" value="IQ MOTIF CONTAINING WITH AAA DOMAIN 1"/>
    <property type="match status" value="1"/>
</dbReference>
<dbReference type="Gene3D" id="3.40.50.300">
    <property type="entry name" value="P-loop containing nucleotide triphosphate hydrolases"/>
    <property type="match status" value="1"/>
</dbReference>
<dbReference type="SUPFAM" id="SSF52540">
    <property type="entry name" value="P-loop containing nucleoside triphosphate hydrolases"/>
    <property type="match status" value="1"/>
</dbReference>
<evidence type="ECO:0000259" key="3">
    <source>
        <dbReference type="Pfam" id="PF00004"/>
    </source>
</evidence>
<keyword evidence="5" id="KW-1185">Reference proteome</keyword>
<dbReference type="Gene3D" id="1.20.5.190">
    <property type="match status" value="1"/>
</dbReference>
<feature type="coiled-coil region" evidence="1">
    <location>
        <begin position="246"/>
        <end position="273"/>
    </location>
</feature>
<dbReference type="KEGG" id="dpa:109543290"/>
<dbReference type="Pfam" id="PF00004">
    <property type="entry name" value="AAA"/>
    <property type="match status" value="1"/>
</dbReference>
<dbReference type="EnsemblMetazoa" id="XM_019912914.1">
    <property type="protein sequence ID" value="XP_019768473.1"/>
    <property type="gene ID" value="LOC109543290"/>
</dbReference>
<feature type="compositionally biased region" description="Polar residues" evidence="2">
    <location>
        <begin position="317"/>
        <end position="343"/>
    </location>
</feature>
<dbReference type="SMART" id="SM00015">
    <property type="entry name" value="IQ"/>
    <property type="match status" value="2"/>
</dbReference>
<dbReference type="GeneID" id="109543290"/>
<organism evidence="4 5">
    <name type="scientific">Dendroctonus ponderosae</name>
    <name type="common">Mountain pine beetle</name>
    <dbReference type="NCBI Taxonomy" id="77166"/>
    <lineage>
        <taxon>Eukaryota</taxon>
        <taxon>Metazoa</taxon>
        <taxon>Ecdysozoa</taxon>
        <taxon>Arthropoda</taxon>
        <taxon>Hexapoda</taxon>
        <taxon>Insecta</taxon>
        <taxon>Pterygota</taxon>
        <taxon>Neoptera</taxon>
        <taxon>Endopterygota</taxon>
        <taxon>Coleoptera</taxon>
        <taxon>Polyphaga</taxon>
        <taxon>Cucujiformia</taxon>
        <taxon>Curculionidae</taxon>
        <taxon>Scolytinae</taxon>
        <taxon>Dendroctonus</taxon>
    </lineage>
</organism>
<feature type="domain" description="ATPase AAA-type core" evidence="3">
    <location>
        <begin position="558"/>
        <end position="680"/>
    </location>
</feature>
<dbReference type="PANTHER" id="PTHR14690">
    <property type="entry name" value="IQ MOTIF CONTAINING WITH AAA DOMAIN 1"/>
    <property type="match status" value="1"/>
</dbReference>
<feature type="region of interest" description="Disordered" evidence="2">
    <location>
        <begin position="445"/>
        <end position="480"/>
    </location>
</feature>
<feature type="region of interest" description="Disordered" evidence="2">
    <location>
        <begin position="311"/>
        <end position="370"/>
    </location>
</feature>
<proteinExistence type="predicted"/>
<feature type="compositionally biased region" description="Basic residues" evidence="2">
    <location>
        <begin position="450"/>
        <end position="472"/>
    </location>
</feature>
<evidence type="ECO:0000313" key="5">
    <source>
        <dbReference type="Proteomes" id="UP000019118"/>
    </source>
</evidence>
<dbReference type="InterPro" id="IPR000048">
    <property type="entry name" value="IQ_motif_EF-hand-BS"/>
</dbReference>
<dbReference type="InterPro" id="IPR003959">
    <property type="entry name" value="ATPase_AAA_core"/>
</dbReference>
<dbReference type="AlphaFoldDB" id="A0AAR5Q5E3"/>
<evidence type="ECO:0000256" key="1">
    <source>
        <dbReference type="SAM" id="Coils"/>
    </source>
</evidence>
<dbReference type="GO" id="GO:0005524">
    <property type="term" value="F:ATP binding"/>
    <property type="evidence" value="ECO:0007669"/>
    <property type="project" value="InterPro"/>
</dbReference>
<sequence>MSHKYYDEQFCEIQDCLVATLNSEPAQADRRENRQLLAGLYVRYITIANKLGTCVDQMVQPQKRLLLRKLLEATLGRILELKTDLVEADLSEWTHCGDILEDLRITPNDSELEIPACFRREREQEINCRKGVIDDVLNKLGFTDEVDERLPMSEQQAILVIQTHERARQGRLRAQFMKEIRSMKDKNKPVVTEESEGDEQQLGVNLAAAVKIQKIWRGYMARRATRRQKLQEMLLIGMIPPPKKRNEEIEKDLENQERRRQLQIQRQEEYSQDIKKIRSHLEKTQRGPVLEQLSDQVRNWFHEFKAQTGTIPEYTGSERSASRQMPSRQGTDSETSKSTPGSSKESKMTKTRASKSGKEPKAAEDVEDEEDWRCKAIVSTFAPELNVRKEEYEEWWRNKDESSNPRQHHYKHIIEHEQMTEMENELRKVVDEMMKAELMLLQDAFDKDRGHKSKKKSSKKSRKAMKKGKKKKEKDLTPDRTTQSLFEELVANGIIKRYPEVWMQDFRGERSFHPPAAHNRGKEPPFDLGDIRQVLTEYCVVPLLSARLHRNTPPIKSVLLAGPKGSGKDMLLHAICNEIGAVLFDLTPANIVGKYPGKSGLIMLIHLVVKVSRLLQPSVIYMDNAERPFVKKVPKTDRTDPKRLKKDLPKMVKNFGTEDRVILIGATNCPWESDQKLLQQVYQKFLIIPRPKYSSRYASSRILAAFGRDTPNDRIKYAIWTHLLNRHMPVSWKFDTSVVSKISDGYTVGSIVSTVKEVITVKRMLQLRIHPLSPLELVNALCKRTPVYKEEDEALELWWSKVPMVRRRLRAVEMLIEEEEEMMAKQANAKKK</sequence>
<reference evidence="4" key="2">
    <citation type="submission" date="2024-08" db="UniProtKB">
        <authorList>
            <consortium name="EnsemblMetazoa"/>
        </authorList>
    </citation>
    <scope>IDENTIFICATION</scope>
</reference>
<evidence type="ECO:0000313" key="4">
    <source>
        <dbReference type="EnsemblMetazoa" id="XP_019768473.1"/>
    </source>
</evidence>
<dbReference type="Proteomes" id="UP000019118">
    <property type="component" value="Unassembled WGS sequence"/>
</dbReference>
<dbReference type="Pfam" id="PF00612">
    <property type="entry name" value="IQ"/>
    <property type="match status" value="1"/>
</dbReference>
<dbReference type="GO" id="GO:0016887">
    <property type="term" value="F:ATP hydrolysis activity"/>
    <property type="evidence" value="ECO:0007669"/>
    <property type="project" value="InterPro"/>
</dbReference>
<protein>
    <recommendedName>
        <fullName evidence="3">ATPase AAA-type core domain-containing protein</fullName>
    </recommendedName>
</protein>
<dbReference type="InterPro" id="IPR052267">
    <property type="entry name" value="N-DRC_Component"/>
</dbReference>
<keyword evidence="1" id="KW-0175">Coiled coil</keyword>
<name>A0AAR5Q5E3_DENPD</name>
<dbReference type="CDD" id="cd23767">
    <property type="entry name" value="IQCD"/>
    <property type="match status" value="1"/>
</dbReference>
<dbReference type="InterPro" id="IPR027417">
    <property type="entry name" value="P-loop_NTPase"/>
</dbReference>
<dbReference type="PROSITE" id="PS50096">
    <property type="entry name" value="IQ"/>
    <property type="match status" value="1"/>
</dbReference>